<comment type="function">
    <text evidence="6">Involved in development during embryogenesis.</text>
</comment>
<evidence type="ECO:0000256" key="7">
    <source>
        <dbReference type="PROSITE-ProRule" id="PRU00089"/>
    </source>
</evidence>
<dbReference type="InterPro" id="IPR047389">
    <property type="entry name" value="FOXB1_B2_FH"/>
</dbReference>
<dbReference type="GO" id="GO:0000981">
    <property type="term" value="F:DNA-binding transcription factor activity, RNA polymerase II-specific"/>
    <property type="evidence" value="ECO:0007669"/>
    <property type="project" value="TreeGrafter"/>
</dbReference>
<proteinExistence type="predicted"/>
<dbReference type="GO" id="GO:0030154">
    <property type="term" value="P:cell differentiation"/>
    <property type="evidence" value="ECO:0007669"/>
    <property type="project" value="TreeGrafter"/>
</dbReference>
<dbReference type="PROSITE" id="PS00658">
    <property type="entry name" value="FORK_HEAD_2"/>
    <property type="match status" value="1"/>
</dbReference>
<dbReference type="InterPro" id="IPR030456">
    <property type="entry name" value="TF_fork_head_CS_2"/>
</dbReference>
<keyword evidence="3 7" id="KW-0238">DNA-binding</keyword>
<dbReference type="InterPro" id="IPR036390">
    <property type="entry name" value="WH_DNA-bd_sf"/>
</dbReference>
<feature type="region of interest" description="Disordered" evidence="8">
    <location>
        <begin position="265"/>
        <end position="320"/>
    </location>
</feature>
<evidence type="ECO:0000313" key="10">
    <source>
        <dbReference type="Proteomes" id="UP000515146"/>
    </source>
</evidence>
<gene>
    <name evidence="11" type="primary">LOC113789970</name>
</gene>
<feature type="region of interest" description="Disordered" evidence="8">
    <location>
        <begin position="160"/>
        <end position="202"/>
    </location>
</feature>
<evidence type="ECO:0000259" key="9">
    <source>
        <dbReference type="PROSITE" id="PS50039"/>
    </source>
</evidence>
<feature type="compositionally biased region" description="Pro residues" evidence="8">
    <location>
        <begin position="460"/>
        <end position="470"/>
    </location>
</feature>
<feature type="compositionally biased region" description="Low complexity" evidence="8">
    <location>
        <begin position="294"/>
        <end position="320"/>
    </location>
</feature>
<dbReference type="GO" id="GO:0009653">
    <property type="term" value="P:anatomical structure morphogenesis"/>
    <property type="evidence" value="ECO:0007669"/>
    <property type="project" value="TreeGrafter"/>
</dbReference>
<dbReference type="OMA" id="NIPHFQT"/>
<dbReference type="Proteomes" id="UP000515146">
    <property type="component" value="Unplaced"/>
</dbReference>
<evidence type="ECO:0000256" key="3">
    <source>
        <dbReference type="ARBA" id="ARBA00023125"/>
    </source>
</evidence>
<name>A0A6P6XPM9_DERPT</name>
<dbReference type="GO" id="GO:0000978">
    <property type="term" value="F:RNA polymerase II cis-regulatory region sequence-specific DNA binding"/>
    <property type="evidence" value="ECO:0007669"/>
    <property type="project" value="TreeGrafter"/>
</dbReference>
<evidence type="ECO:0000256" key="6">
    <source>
        <dbReference type="ARBA" id="ARBA00060234"/>
    </source>
</evidence>
<dbReference type="OrthoDB" id="5954824at2759"/>
<feature type="compositionally biased region" description="Low complexity" evidence="8">
    <location>
        <begin position="183"/>
        <end position="197"/>
    </location>
</feature>
<comment type="subcellular location">
    <subcellularLocation>
        <location evidence="1 7">Nucleus</location>
    </subcellularLocation>
</comment>
<organism evidence="10 11">
    <name type="scientific">Dermatophagoides pteronyssinus</name>
    <name type="common">European house dust mite</name>
    <dbReference type="NCBI Taxonomy" id="6956"/>
    <lineage>
        <taxon>Eukaryota</taxon>
        <taxon>Metazoa</taxon>
        <taxon>Ecdysozoa</taxon>
        <taxon>Arthropoda</taxon>
        <taxon>Chelicerata</taxon>
        <taxon>Arachnida</taxon>
        <taxon>Acari</taxon>
        <taxon>Acariformes</taxon>
        <taxon>Sarcoptiformes</taxon>
        <taxon>Astigmata</taxon>
        <taxon>Psoroptidia</taxon>
        <taxon>Analgoidea</taxon>
        <taxon>Pyroglyphidae</taxon>
        <taxon>Dermatophagoidinae</taxon>
        <taxon>Dermatophagoides</taxon>
    </lineage>
</organism>
<dbReference type="SMART" id="SM00339">
    <property type="entry name" value="FH"/>
    <property type="match status" value="1"/>
</dbReference>
<keyword evidence="10" id="KW-1185">Reference proteome</keyword>
<dbReference type="CDD" id="cd20043">
    <property type="entry name" value="FH_FOXB2"/>
    <property type="match status" value="1"/>
</dbReference>
<dbReference type="Gene3D" id="1.10.10.10">
    <property type="entry name" value="Winged helix-like DNA-binding domain superfamily/Winged helix DNA-binding domain"/>
    <property type="match status" value="1"/>
</dbReference>
<evidence type="ECO:0000256" key="5">
    <source>
        <dbReference type="ARBA" id="ARBA00023242"/>
    </source>
</evidence>
<dbReference type="PANTHER" id="PTHR11829:SF377">
    <property type="entry name" value="FORK HEAD DOMAIN-CONTAINING PROTEIN FD4-RELATED"/>
    <property type="match status" value="1"/>
</dbReference>
<sequence>MPRPGRSTYGDQKPPYSYISLTFMAIQNSEEKMLTLNDIYKFIMDRFPYYRKNTQRWQNSLRHNLSFNDCFIKIPRRPDKPGKGSYWALHPNSGDMFENGSFLRRRKRFKLNGRRMITANGTRIDHHHENDLKNYDSDSMDEKMNPFGHHLIDHDIDHHHQRHHPIMKSSNQKSQSKNDKVKTTSTTTATNINGQTKMVKSSSFAKQSFSIEHLIGPEKDSATTIKPNQLSDLIVNRTADVSATAAAIQAALSASVSNHSLFLSSGHHQHHHSHHNHHPQSQQQQSFRTETGNASLRSISSSSAASAVTNGQNSPTNTSSSVTSAAAAIAALNPLSWTTSPYAMAAVAAASLSQLNAAGCNGAGLNQSNIPLSMEFPQLFNASLLNNNGNNNDNNNAAMTNNNNISDSFQTTLANLSFVRQNFFQNIPHFQTFAVAAAAAAAQADHAAALLRAAGSATLTPPPNSTPSPPIRVDSVSSQTSTRSSSLLNILDDAIAFK</sequence>
<evidence type="ECO:0000256" key="2">
    <source>
        <dbReference type="ARBA" id="ARBA00023015"/>
    </source>
</evidence>
<dbReference type="Pfam" id="PF00250">
    <property type="entry name" value="Forkhead"/>
    <property type="match status" value="1"/>
</dbReference>
<dbReference type="AlphaFoldDB" id="A0A6P6XPM9"/>
<evidence type="ECO:0000256" key="8">
    <source>
        <dbReference type="SAM" id="MobiDB-lite"/>
    </source>
</evidence>
<dbReference type="PROSITE" id="PS50039">
    <property type="entry name" value="FORK_HEAD_3"/>
    <property type="match status" value="1"/>
</dbReference>
<dbReference type="PRINTS" id="PR00053">
    <property type="entry name" value="FORKHEAD"/>
</dbReference>
<dbReference type="GO" id="GO:0005634">
    <property type="term" value="C:nucleus"/>
    <property type="evidence" value="ECO:0007669"/>
    <property type="project" value="UniProtKB-SubCell"/>
</dbReference>
<feature type="compositionally biased region" description="Basic residues" evidence="8">
    <location>
        <begin position="267"/>
        <end position="278"/>
    </location>
</feature>
<protein>
    <submittedName>
        <fullName evidence="11">Fork head domain-containing protein FD4-like</fullName>
    </submittedName>
</protein>
<accession>A0A6P6XPM9</accession>
<keyword evidence="2" id="KW-0805">Transcription regulation</keyword>
<evidence type="ECO:0000313" key="11">
    <source>
        <dbReference type="RefSeq" id="XP_027195375.1"/>
    </source>
</evidence>
<dbReference type="FunFam" id="1.10.10.10:FF:000082">
    <property type="entry name" value="forkhead box protein B2"/>
    <property type="match status" value="1"/>
</dbReference>
<dbReference type="PROSITE" id="PS00657">
    <property type="entry name" value="FORK_HEAD_1"/>
    <property type="match status" value="1"/>
</dbReference>
<keyword evidence="4" id="KW-0804">Transcription</keyword>
<dbReference type="KEGG" id="dpte:113789970"/>
<evidence type="ECO:0000256" key="1">
    <source>
        <dbReference type="ARBA" id="ARBA00004123"/>
    </source>
</evidence>
<dbReference type="SUPFAM" id="SSF46785">
    <property type="entry name" value="Winged helix' DNA-binding domain"/>
    <property type="match status" value="1"/>
</dbReference>
<dbReference type="InParanoid" id="A0A6P6XPM9"/>
<feature type="domain" description="Fork-head" evidence="9">
    <location>
        <begin position="13"/>
        <end position="107"/>
    </location>
</feature>
<dbReference type="InterPro" id="IPR050211">
    <property type="entry name" value="FOX_domain-containing"/>
</dbReference>
<reference evidence="11" key="1">
    <citation type="submission" date="2025-08" db="UniProtKB">
        <authorList>
            <consortium name="RefSeq"/>
        </authorList>
    </citation>
    <scope>IDENTIFICATION</scope>
    <source>
        <strain evidence="11">Airmid</strain>
    </source>
</reference>
<dbReference type="PANTHER" id="PTHR11829">
    <property type="entry name" value="FORKHEAD BOX PROTEIN"/>
    <property type="match status" value="1"/>
</dbReference>
<keyword evidence="5 7" id="KW-0539">Nucleus</keyword>
<dbReference type="InterPro" id="IPR036388">
    <property type="entry name" value="WH-like_DNA-bd_sf"/>
</dbReference>
<feature type="DNA-binding region" description="Fork-head" evidence="7">
    <location>
        <begin position="13"/>
        <end position="107"/>
    </location>
</feature>
<dbReference type="InterPro" id="IPR018122">
    <property type="entry name" value="TF_fork_head_CS_1"/>
</dbReference>
<dbReference type="InterPro" id="IPR001766">
    <property type="entry name" value="Fork_head_dom"/>
</dbReference>
<dbReference type="RefSeq" id="XP_027195375.1">
    <property type="nucleotide sequence ID" value="XM_027339574.1"/>
</dbReference>
<evidence type="ECO:0000256" key="4">
    <source>
        <dbReference type="ARBA" id="ARBA00023163"/>
    </source>
</evidence>
<feature type="region of interest" description="Disordered" evidence="8">
    <location>
        <begin position="457"/>
        <end position="478"/>
    </location>
</feature>